<dbReference type="InterPro" id="IPR001650">
    <property type="entry name" value="Helicase_C-like"/>
</dbReference>
<dbReference type="SMART" id="SM00487">
    <property type="entry name" value="DEXDc"/>
    <property type="match status" value="1"/>
</dbReference>
<evidence type="ECO:0000256" key="5">
    <source>
        <dbReference type="ARBA" id="ARBA00022806"/>
    </source>
</evidence>
<dbReference type="InterPro" id="IPR032284">
    <property type="entry name" value="RecQ_Zn-bd"/>
</dbReference>
<feature type="domain" description="Helicase ATP-binding" evidence="13">
    <location>
        <begin position="26"/>
        <end position="194"/>
    </location>
</feature>
<evidence type="ECO:0000313" key="15">
    <source>
        <dbReference type="EMBL" id="MFC4097852.1"/>
    </source>
</evidence>
<keyword evidence="2" id="KW-0479">Metal-binding</keyword>
<feature type="domain" description="Helicase C-terminal" evidence="14">
    <location>
        <begin position="218"/>
        <end position="364"/>
    </location>
</feature>
<dbReference type="Gene3D" id="3.40.50.300">
    <property type="entry name" value="P-loop containing nucleotide triphosphate hydrolases"/>
    <property type="match status" value="2"/>
</dbReference>
<dbReference type="PANTHER" id="PTHR13710:SF105">
    <property type="entry name" value="ATP-DEPENDENT DNA HELICASE Q1"/>
    <property type="match status" value="1"/>
</dbReference>
<evidence type="ECO:0000256" key="7">
    <source>
        <dbReference type="ARBA" id="ARBA00023125"/>
    </source>
</evidence>
<keyword evidence="3" id="KW-0547">Nucleotide-binding</keyword>
<gene>
    <name evidence="15" type="ORF">ACFOUT_18345</name>
</gene>
<evidence type="ECO:0000256" key="4">
    <source>
        <dbReference type="ARBA" id="ARBA00022801"/>
    </source>
</evidence>
<dbReference type="PROSITE" id="PS51194">
    <property type="entry name" value="HELICASE_CTER"/>
    <property type="match status" value="1"/>
</dbReference>
<dbReference type="SUPFAM" id="SSF52540">
    <property type="entry name" value="P-loop containing nucleoside triphosphate hydrolases"/>
    <property type="match status" value="1"/>
</dbReference>
<keyword evidence="16" id="KW-1185">Reference proteome</keyword>
<dbReference type="GO" id="GO:0004386">
    <property type="term" value="F:helicase activity"/>
    <property type="evidence" value="ECO:0007669"/>
    <property type="project" value="UniProtKB-KW"/>
</dbReference>
<evidence type="ECO:0000256" key="2">
    <source>
        <dbReference type="ARBA" id="ARBA00022723"/>
    </source>
</evidence>
<name>A0ABV8JY42_9FLAO</name>
<evidence type="ECO:0000259" key="13">
    <source>
        <dbReference type="PROSITE" id="PS51192"/>
    </source>
</evidence>
<dbReference type="InterPro" id="IPR014001">
    <property type="entry name" value="Helicase_ATP-bd"/>
</dbReference>
<dbReference type="Pfam" id="PF00270">
    <property type="entry name" value="DEAD"/>
    <property type="match status" value="1"/>
</dbReference>
<dbReference type="InterPro" id="IPR011545">
    <property type="entry name" value="DEAD/DEAH_box_helicase_dom"/>
</dbReference>
<dbReference type="Pfam" id="PF16124">
    <property type="entry name" value="RecQ_Zn_bind"/>
    <property type="match status" value="1"/>
</dbReference>
<evidence type="ECO:0000313" key="16">
    <source>
        <dbReference type="Proteomes" id="UP001595814"/>
    </source>
</evidence>
<comment type="caution">
    <text evidence="15">The sequence shown here is derived from an EMBL/GenBank/DDBJ whole genome shotgun (WGS) entry which is preliminary data.</text>
</comment>
<evidence type="ECO:0000256" key="3">
    <source>
        <dbReference type="ARBA" id="ARBA00022741"/>
    </source>
</evidence>
<dbReference type="Proteomes" id="UP001595814">
    <property type="component" value="Unassembled WGS sequence"/>
</dbReference>
<evidence type="ECO:0000259" key="14">
    <source>
        <dbReference type="PROSITE" id="PS51194"/>
    </source>
</evidence>
<dbReference type="EMBL" id="JBHSAW010000025">
    <property type="protein sequence ID" value="MFC4097852.1"/>
    <property type="molecule type" value="Genomic_DNA"/>
</dbReference>
<dbReference type="RefSeq" id="WP_192462986.1">
    <property type="nucleotide sequence ID" value="NZ_JACYFJ010000005.1"/>
</dbReference>
<comment type="catalytic activity">
    <reaction evidence="9">
        <text>Couples ATP hydrolysis with the unwinding of duplex DNA by translocating in the 3'-5' direction.</text>
        <dbReference type="EC" id="5.6.2.4"/>
    </reaction>
</comment>
<sequence length="631" mass="71872">MITDPRDTLQRYWGFSDFRGSQEKIIKAALNGEDVLALLPTGGGKSICFQVPAMCQEGICIVVSPLVALIHDQVTNLKNRGIKAIALTGGISFEELVQQLDNCLYGGYKFLYLSPERLQQNLVIERIQQMNVNLIAIDEAHCISQWGHDFRPAYLDCGQLRDLLPTTPIMALTATATKEVAKDIVTHLNLKAPLSVKDSFLRENIAFKVKTTEDKLYQLKQLFGRNKSSGIVYTSSRKMTVKLAQYLNSNQISATFFHGGLTKKEKQDKLQQWLNNDILIMVATNAFGMGVDKPDVGLVVHYQIPDSLENYFQEAGRAGRNGQASQAILLTNDEDEGLLKKQFLGSLPDSPFLKKLYNKLNNYFQISFGEGHNESFQFNFNEFVSVYNLNPYLAYNSLKVLDQYSVISLSESFSKRTSIQFIARKEKIFDYLEVYPRAALAVKTILRTYGGIFDFETKINTHLVAQKTGVPEAQILSILEQLERDEIIAYKSKHNDLDLTFLVPREDDRTINVFAHKVKELNLKKAEKLRAMMKYVHTTKMCRSKQLLAYFGEQLSDDCKRCDVCQEKYGSNISTKRVQESITHFLREGSKSSRKLSEHLNIEEPILIKALRSLLEQEKIKINTKNEYELR</sequence>
<keyword evidence="7" id="KW-0238">DNA-binding</keyword>
<dbReference type="Gene3D" id="1.10.10.10">
    <property type="entry name" value="Winged helix-like DNA-binding domain superfamily/Winged helix DNA-binding domain"/>
    <property type="match status" value="1"/>
</dbReference>
<dbReference type="SMART" id="SM00490">
    <property type="entry name" value="HELICc"/>
    <property type="match status" value="1"/>
</dbReference>
<comment type="similarity">
    <text evidence="1">Belongs to the helicase family. RecQ subfamily.</text>
</comment>
<dbReference type="InterPro" id="IPR004589">
    <property type="entry name" value="DNA_helicase_ATP-dep_RecQ"/>
</dbReference>
<keyword evidence="5 15" id="KW-0347">Helicase</keyword>
<evidence type="ECO:0000256" key="9">
    <source>
        <dbReference type="ARBA" id="ARBA00034617"/>
    </source>
</evidence>
<evidence type="ECO:0000256" key="8">
    <source>
        <dbReference type="ARBA" id="ARBA00023235"/>
    </source>
</evidence>
<evidence type="ECO:0000256" key="11">
    <source>
        <dbReference type="ARBA" id="ARBA00044535"/>
    </source>
</evidence>
<dbReference type="InterPro" id="IPR027417">
    <property type="entry name" value="P-loop_NTPase"/>
</dbReference>
<accession>A0ABV8JY42</accession>
<organism evidence="15 16">
    <name type="scientific">Euzebyella saccharophila</name>
    <dbReference type="NCBI Taxonomy" id="679664"/>
    <lineage>
        <taxon>Bacteria</taxon>
        <taxon>Pseudomonadati</taxon>
        <taxon>Bacteroidota</taxon>
        <taxon>Flavobacteriia</taxon>
        <taxon>Flavobacteriales</taxon>
        <taxon>Flavobacteriaceae</taxon>
        <taxon>Euzebyella</taxon>
    </lineage>
</organism>
<evidence type="ECO:0000256" key="1">
    <source>
        <dbReference type="ARBA" id="ARBA00005446"/>
    </source>
</evidence>
<dbReference type="EC" id="5.6.2.4" evidence="10"/>
<dbReference type="PROSITE" id="PS51192">
    <property type="entry name" value="HELICASE_ATP_BIND_1"/>
    <property type="match status" value="1"/>
</dbReference>
<dbReference type="InterPro" id="IPR036388">
    <property type="entry name" value="WH-like_DNA-bd_sf"/>
</dbReference>
<evidence type="ECO:0000256" key="10">
    <source>
        <dbReference type="ARBA" id="ARBA00034808"/>
    </source>
</evidence>
<dbReference type="CDD" id="cd17920">
    <property type="entry name" value="DEXHc_RecQ"/>
    <property type="match status" value="1"/>
</dbReference>
<keyword evidence="6" id="KW-0067">ATP-binding</keyword>
<reference evidence="16" key="1">
    <citation type="journal article" date="2019" name="Int. J. Syst. Evol. Microbiol.">
        <title>The Global Catalogue of Microorganisms (GCM) 10K type strain sequencing project: providing services to taxonomists for standard genome sequencing and annotation.</title>
        <authorList>
            <consortium name="The Broad Institute Genomics Platform"/>
            <consortium name="The Broad Institute Genome Sequencing Center for Infectious Disease"/>
            <person name="Wu L."/>
            <person name="Ma J."/>
        </authorList>
    </citation>
    <scope>NUCLEOTIDE SEQUENCE [LARGE SCALE GENOMIC DNA]</scope>
    <source>
        <strain evidence="16">CECT 7477</strain>
    </source>
</reference>
<dbReference type="Pfam" id="PF00271">
    <property type="entry name" value="Helicase_C"/>
    <property type="match status" value="1"/>
</dbReference>
<evidence type="ECO:0000256" key="12">
    <source>
        <dbReference type="ARBA" id="ARBA00044550"/>
    </source>
</evidence>
<dbReference type="NCBIfam" id="TIGR00614">
    <property type="entry name" value="recQ_fam"/>
    <property type="match status" value="1"/>
</dbReference>
<evidence type="ECO:0000256" key="6">
    <source>
        <dbReference type="ARBA" id="ARBA00022840"/>
    </source>
</evidence>
<dbReference type="PANTHER" id="PTHR13710">
    <property type="entry name" value="DNA HELICASE RECQ FAMILY MEMBER"/>
    <property type="match status" value="1"/>
</dbReference>
<proteinExistence type="inferred from homology"/>
<protein>
    <recommendedName>
        <fullName evidence="11">ATP-dependent DNA helicase RecQ</fullName>
        <ecNumber evidence="10">5.6.2.4</ecNumber>
    </recommendedName>
    <alternativeName>
        <fullName evidence="12">DNA 3'-5' helicase RecQ</fullName>
    </alternativeName>
</protein>
<keyword evidence="8" id="KW-0413">Isomerase</keyword>
<keyword evidence="4" id="KW-0378">Hydrolase</keyword>